<dbReference type="Gene3D" id="3.40.50.970">
    <property type="match status" value="2"/>
</dbReference>
<dbReference type="InterPro" id="IPR009014">
    <property type="entry name" value="Transketo_C/PFOR_II"/>
</dbReference>
<organism evidence="6 7">
    <name type="scientific">Discostella pseudostelligera</name>
    <dbReference type="NCBI Taxonomy" id="259834"/>
    <lineage>
        <taxon>Eukaryota</taxon>
        <taxon>Sar</taxon>
        <taxon>Stramenopiles</taxon>
        <taxon>Ochrophyta</taxon>
        <taxon>Bacillariophyta</taxon>
        <taxon>Coscinodiscophyceae</taxon>
        <taxon>Thalassiosirophycidae</taxon>
        <taxon>Stephanodiscales</taxon>
        <taxon>Stephanodiscaceae</taxon>
        <taxon>Discostella</taxon>
    </lineage>
</organism>
<dbReference type="Pfam" id="PF02780">
    <property type="entry name" value="Transketolase_C"/>
    <property type="match status" value="1"/>
</dbReference>
<reference evidence="6 7" key="1">
    <citation type="submission" date="2024-10" db="EMBL/GenBank/DDBJ databases">
        <title>Updated reference genomes for cyclostephanoid diatoms.</title>
        <authorList>
            <person name="Roberts W.R."/>
            <person name="Alverson A.J."/>
        </authorList>
    </citation>
    <scope>NUCLEOTIDE SEQUENCE [LARGE SCALE GENOMIC DNA]</scope>
    <source>
        <strain evidence="6 7">AJA232-27</strain>
    </source>
</reference>
<evidence type="ECO:0000256" key="3">
    <source>
        <dbReference type="ARBA" id="ARBA00023002"/>
    </source>
</evidence>
<accession>A0ABD3LWH9</accession>
<comment type="catalytic activity">
    <reaction evidence="4">
        <text>N(6)-[(R)-lipoyl]-L-lysyl-[protein] + 3-methyl-2-oxobutanoate + H(+) = N(6)-[(R)-S(8)-2-methylpropanoyldihydrolipoyl]-L-lysyl-[protein] + CO2</text>
        <dbReference type="Rhea" id="RHEA:13457"/>
        <dbReference type="Rhea" id="RHEA-COMP:10474"/>
        <dbReference type="Rhea" id="RHEA-COMP:10497"/>
        <dbReference type="ChEBI" id="CHEBI:11851"/>
        <dbReference type="ChEBI" id="CHEBI:15378"/>
        <dbReference type="ChEBI" id="CHEBI:16526"/>
        <dbReference type="ChEBI" id="CHEBI:83099"/>
        <dbReference type="ChEBI" id="CHEBI:83142"/>
        <dbReference type="EC" id="1.2.4.4"/>
    </reaction>
    <physiologicalReaction direction="left-to-right" evidence="4">
        <dbReference type="Rhea" id="RHEA:13458"/>
    </physiologicalReaction>
</comment>
<dbReference type="GO" id="GO:0003863">
    <property type="term" value="F:branched-chain 2-oxo acid dehydrogenase activity"/>
    <property type="evidence" value="ECO:0007669"/>
    <property type="project" value="UniProtKB-EC"/>
</dbReference>
<sequence>MSMAMRSTTSSRAVQPLLRRGRRRLQHHQQYHANNNVIHPSSNVAVRAFLTASASASAITTATGRRCSYYNNSYCRSIRGNGNNNLAIVGVGVNVNTVKTNASSALRFYSATAALDQQQQQQQQQYYDDDDYDYNDTSNSYSNSNDEATAITATNAAAQEEPNYSSLGSSSKLNLFTAINSAMRTAMQTDPTAIVFGEDVAFGGVFRCSQNLREEFGEERVFNTPLSENGIAGMAIGYASAGGTAVAEIQFADYIFPAFDQIVNEMAKFRYRYNAVSEWQSMELRRSYIACSLWCGESINEDIIIAFISCTLLLTSCVLERSMQVGHGALYHSQSPEAYLAHTPGIVVVMPRGPRCAKGLLLSSIRSKDPVVFLEPKILYRTAVEDVPDADYEIPLGKAEIIRPGSDVTIVGWGAQLRTLQVACELAAKDGISCELIDLRTILPWDIECIARSVKKTGKLVVSHEAPITCGFGAEIVATIQEECFFHLEAPIQRVCGYDTPFGLVFEKHYLPDEKKNLDAIRKVMEYSR</sequence>
<dbReference type="AlphaFoldDB" id="A0ABD3LWH9"/>
<dbReference type="CDD" id="cd07036">
    <property type="entry name" value="TPP_PYR_E1-PDHc-beta_like"/>
    <property type="match status" value="1"/>
</dbReference>
<dbReference type="Gene3D" id="3.40.50.920">
    <property type="match status" value="1"/>
</dbReference>
<dbReference type="FunFam" id="3.40.50.920:FF:000001">
    <property type="entry name" value="Pyruvate dehydrogenase E1 beta subunit"/>
    <property type="match status" value="1"/>
</dbReference>
<protein>
    <recommendedName>
        <fullName evidence="2">3-methyl-2-oxobutanoate dehydrogenase (2-methylpropanoyl-transferring)</fullName>
        <ecNumber evidence="2">1.2.4.4</ecNumber>
    </recommendedName>
</protein>
<dbReference type="SUPFAM" id="SSF52518">
    <property type="entry name" value="Thiamin diphosphate-binding fold (THDP-binding)"/>
    <property type="match status" value="1"/>
</dbReference>
<keyword evidence="3" id="KW-0560">Oxidoreductase</keyword>
<feature type="domain" description="Transketolase-like pyrimidine-binding" evidence="5">
    <location>
        <begin position="173"/>
        <end position="382"/>
    </location>
</feature>
<dbReference type="SUPFAM" id="SSF52922">
    <property type="entry name" value="TK C-terminal domain-like"/>
    <property type="match status" value="1"/>
</dbReference>
<dbReference type="EC" id="1.2.4.4" evidence="2"/>
<evidence type="ECO:0000256" key="4">
    <source>
        <dbReference type="ARBA" id="ARBA00051764"/>
    </source>
</evidence>
<dbReference type="InterPro" id="IPR033248">
    <property type="entry name" value="Transketolase_C"/>
</dbReference>
<dbReference type="InterPro" id="IPR005475">
    <property type="entry name" value="Transketolase-like_Pyr-bd"/>
</dbReference>
<name>A0ABD3LWH9_9STRA</name>
<dbReference type="PANTHER" id="PTHR42980">
    <property type="entry name" value="2-OXOISOVALERATE DEHYDROGENASE SUBUNIT BETA-RELATED"/>
    <property type="match status" value="1"/>
</dbReference>
<evidence type="ECO:0000313" key="6">
    <source>
        <dbReference type="EMBL" id="KAL3756109.1"/>
    </source>
</evidence>
<dbReference type="Proteomes" id="UP001530293">
    <property type="component" value="Unassembled WGS sequence"/>
</dbReference>
<evidence type="ECO:0000313" key="7">
    <source>
        <dbReference type="Proteomes" id="UP001530293"/>
    </source>
</evidence>
<comment type="caution">
    <text evidence="6">The sequence shown here is derived from an EMBL/GenBank/DDBJ whole genome shotgun (WGS) entry which is preliminary data.</text>
</comment>
<keyword evidence="7" id="KW-1185">Reference proteome</keyword>
<evidence type="ECO:0000259" key="5">
    <source>
        <dbReference type="SMART" id="SM00861"/>
    </source>
</evidence>
<dbReference type="Pfam" id="PF02779">
    <property type="entry name" value="Transket_pyr"/>
    <property type="match status" value="2"/>
</dbReference>
<dbReference type="EMBL" id="JALLBG020000313">
    <property type="protein sequence ID" value="KAL3756109.1"/>
    <property type="molecule type" value="Genomic_DNA"/>
</dbReference>
<dbReference type="PANTHER" id="PTHR42980:SF1">
    <property type="entry name" value="2-OXOISOVALERATE DEHYDROGENASE SUBUNIT BETA, MITOCHONDRIAL"/>
    <property type="match status" value="1"/>
</dbReference>
<evidence type="ECO:0000256" key="1">
    <source>
        <dbReference type="ARBA" id="ARBA00001964"/>
    </source>
</evidence>
<dbReference type="SMART" id="SM00861">
    <property type="entry name" value="Transket_pyr"/>
    <property type="match status" value="1"/>
</dbReference>
<gene>
    <name evidence="6" type="ORF">ACHAWU_005613</name>
</gene>
<evidence type="ECO:0000256" key="2">
    <source>
        <dbReference type="ARBA" id="ARBA00012277"/>
    </source>
</evidence>
<dbReference type="InterPro" id="IPR029061">
    <property type="entry name" value="THDP-binding"/>
</dbReference>
<comment type="cofactor">
    <cofactor evidence="1">
        <name>thiamine diphosphate</name>
        <dbReference type="ChEBI" id="CHEBI:58937"/>
    </cofactor>
</comment>
<proteinExistence type="predicted"/>